<dbReference type="Pfam" id="PF01699">
    <property type="entry name" value="Na_Ca_ex"/>
    <property type="match status" value="2"/>
</dbReference>
<feature type="transmembrane region" description="Helical" evidence="9">
    <location>
        <begin position="83"/>
        <end position="103"/>
    </location>
</feature>
<dbReference type="NCBIfam" id="TIGR00378">
    <property type="entry name" value="cax"/>
    <property type="match status" value="1"/>
</dbReference>
<dbReference type="Proteomes" id="UP001165293">
    <property type="component" value="Unassembled WGS sequence"/>
</dbReference>
<dbReference type="InterPro" id="IPR004713">
    <property type="entry name" value="CaH_exchang"/>
</dbReference>
<evidence type="ECO:0000256" key="8">
    <source>
        <dbReference type="ARBA" id="ARBA00023136"/>
    </source>
</evidence>
<sequence>MKWLLVFAPIALLLEHFAPDRTLLIFATAAISIVPLAAIMAQATSVLAEKLGPSVGGLLNATFGNAAEFIICLAALREGLHKMVMASLAGAIIGNILLVMGIAMVIGGKRWGVQRYDVAMSRSLAAMLTLSVISMIMPAAYRAVGPAEAAAIDSVSVWIAVVLLAMYACNVIYTLRAQPVANAAHDAPAAHGGHGGHDVPAWSPARAALVLGTATLGVVIMSEILVAVIEPATESLGLSPAFSGVFVLAVLGGAAEAVSAILAARSNQMGLAMSIAQGASVQLALLIAPLLVLLSYFVGPGPMPLVFTPGLVVSVLLAVMITNAIAGDGRTDWFRGAQLLTVYLILAAVFFYAPGAPE</sequence>
<keyword evidence="2 9" id="KW-0813">Transport</keyword>
<comment type="similarity">
    <text evidence="9">Belongs to the Ca(2+):cation antiporter (CaCA) (TC 2.A.19) family.</text>
</comment>
<evidence type="ECO:0000313" key="11">
    <source>
        <dbReference type="EMBL" id="MCC8362706.1"/>
    </source>
</evidence>
<evidence type="ECO:0000256" key="9">
    <source>
        <dbReference type="RuleBase" id="RU365028"/>
    </source>
</evidence>
<keyword evidence="5 9" id="KW-0106">Calcium</keyword>
<evidence type="ECO:0000256" key="2">
    <source>
        <dbReference type="ARBA" id="ARBA00022448"/>
    </source>
</evidence>
<keyword evidence="9" id="KW-0050">Antiport</keyword>
<dbReference type="InterPro" id="IPR044880">
    <property type="entry name" value="NCX_ion-bd_dom_sf"/>
</dbReference>
<feature type="transmembrane region" description="Helical" evidence="9">
    <location>
        <begin position="124"/>
        <end position="143"/>
    </location>
</feature>
<keyword evidence="4 9" id="KW-0812">Transmembrane</keyword>
<dbReference type="PANTHER" id="PTHR31503">
    <property type="entry name" value="VACUOLAR CALCIUM ION TRANSPORTER"/>
    <property type="match status" value="1"/>
</dbReference>
<keyword evidence="7 9" id="KW-0406">Ion transport</keyword>
<evidence type="ECO:0000256" key="5">
    <source>
        <dbReference type="ARBA" id="ARBA00022837"/>
    </source>
</evidence>
<name>A0ABS8JGG9_9GAMM</name>
<feature type="transmembrane region" description="Helical" evidence="9">
    <location>
        <begin position="27"/>
        <end position="48"/>
    </location>
</feature>
<comment type="caution">
    <text evidence="9">Lacks conserved residue(s) required for the propagation of feature annotation.</text>
</comment>
<dbReference type="InterPro" id="IPR004798">
    <property type="entry name" value="CAX-like"/>
</dbReference>
<dbReference type="InterPro" id="IPR004837">
    <property type="entry name" value="NaCa_Exmemb"/>
</dbReference>
<keyword evidence="6 9" id="KW-1133">Transmembrane helix</keyword>
<dbReference type="EMBL" id="JAJGAK010000001">
    <property type="protein sequence ID" value="MCC8362706.1"/>
    <property type="molecule type" value="Genomic_DNA"/>
</dbReference>
<evidence type="ECO:0000256" key="6">
    <source>
        <dbReference type="ARBA" id="ARBA00022989"/>
    </source>
</evidence>
<proteinExistence type="inferred from homology"/>
<keyword evidence="8 9" id="KW-0472">Membrane</keyword>
<keyword evidence="3 9" id="KW-0109">Calcium transport</keyword>
<evidence type="ECO:0000256" key="4">
    <source>
        <dbReference type="ARBA" id="ARBA00022692"/>
    </source>
</evidence>
<dbReference type="Gene3D" id="1.20.1420.30">
    <property type="entry name" value="NCX, central ion-binding region"/>
    <property type="match status" value="1"/>
</dbReference>
<comment type="subcellular location">
    <subcellularLocation>
        <location evidence="1">Endomembrane system</location>
        <topology evidence="1">Multi-pass membrane protein</topology>
    </subcellularLocation>
</comment>
<feature type="transmembrane region" description="Helical" evidence="9">
    <location>
        <begin position="207"/>
        <end position="229"/>
    </location>
</feature>
<feature type="transmembrane region" description="Helical" evidence="9">
    <location>
        <begin position="241"/>
        <end position="263"/>
    </location>
</feature>
<protein>
    <recommendedName>
        <fullName evidence="9">Ca(2+)/H(+) antiporter</fullName>
    </recommendedName>
</protein>
<evidence type="ECO:0000313" key="12">
    <source>
        <dbReference type="Proteomes" id="UP001165293"/>
    </source>
</evidence>
<comment type="caution">
    <text evidence="11">The sequence shown here is derived from an EMBL/GenBank/DDBJ whole genome shotgun (WGS) entry which is preliminary data.</text>
</comment>
<dbReference type="PANTHER" id="PTHR31503:SF22">
    <property type="entry name" value="VACUOLAR CALCIUM ION TRANSPORTER"/>
    <property type="match status" value="1"/>
</dbReference>
<organism evidence="11 12">
    <name type="scientific">Noviluteimonas lactosilytica</name>
    <dbReference type="NCBI Taxonomy" id="2888523"/>
    <lineage>
        <taxon>Bacteria</taxon>
        <taxon>Pseudomonadati</taxon>
        <taxon>Pseudomonadota</taxon>
        <taxon>Gammaproteobacteria</taxon>
        <taxon>Lysobacterales</taxon>
        <taxon>Lysobacteraceae</taxon>
        <taxon>Noviluteimonas</taxon>
    </lineage>
</organism>
<dbReference type="RefSeq" id="WP_230526288.1">
    <property type="nucleotide sequence ID" value="NZ_JAJGAK010000001.1"/>
</dbReference>
<feature type="transmembrane region" description="Helical" evidence="9">
    <location>
        <begin position="275"/>
        <end position="299"/>
    </location>
</feature>
<evidence type="ECO:0000256" key="1">
    <source>
        <dbReference type="ARBA" id="ARBA00004127"/>
    </source>
</evidence>
<reference evidence="11" key="1">
    <citation type="submission" date="2021-10" db="EMBL/GenBank/DDBJ databases">
        <authorList>
            <person name="Lyu M."/>
            <person name="Wang X."/>
            <person name="Meng X."/>
            <person name="Xu K."/>
        </authorList>
    </citation>
    <scope>NUCLEOTIDE SEQUENCE</scope>
    <source>
        <strain evidence="11">A6</strain>
    </source>
</reference>
<comment type="function">
    <text evidence="9">Ca(+)/H(+) antiporter that extrudes calcium in exchange for external protons.</text>
</comment>
<evidence type="ECO:0000256" key="3">
    <source>
        <dbReference type="ARBA" id="ARBA00022568"/>
    </source>
</evidence>
<accession>A0ABS8JGG9</accession>
<feature type="domain" description="Sodium/calcium exchanger membrane region" evidence="10">
    <location>
        <begin position="208"/>
        <end position="351"/>
    </location>
</feature>
<feature type="transmembrane region" description="Helical" evidence="9">
    <location>
        <begin position="155"/>
        <end position="175"/>
    </location>
</feature>
<feature type="transmembrane region" description="Helical" evidence="9">
    <location>
        <begin position="305"/>
        <end position="326"/>
    </location>
</feature>
<evidence type="ECO:0000259" key="10">
    <source>
        <dbReference type="Pfam" id="PF01699"/>
    </source>
</evidence>
<feature type="domain" description="Sodium/calcium exchanger membrane region" evidence="10">
    <location>
        <begin position="23"/>
        <end position="174"/>
    </location>
</feature>
<feature type="transmembrane region" description="Helical" evidence="9">
    <location>
        <begin position="333"/>
        <end position="353"/>
    </location>
</feature>
<evidence type="ECO:0000256" key="7">
    <source>
        <dbReference type="ARBA" id="ARBA00023065"/>
    </source>
</evidence>
<keyword evidence="12" id="KW-1185">Reference proteome</keyword>
<gene>
    <name evidence="11" type="primary">cax</name>
    <name evidence="11" type="ORF">LK996_06410</name>
</gene>